<name>A0ABW2K3X7_9BACI</name>
<reference evidence="2" key="1">
    <citation type="journal article" date="2019" name="Int. J. Syst. Evol. Microbiol.">
        <title>The Global Catalogue of Microorganisms (GCM) 10K type strain sequencing project: providing services to taxonomists for standard genome sequencing and annotation.</title>
        <authorList>
            <consortium name="The Broad Institute Genomics Platform"/>
            <consortium name="The Broad Institute Genome Sequencing Center for Infectious Disease"/>
            <person name="Wu L."/>
            <person name="Ma J."/>
        </authorList>
    </citation>
    <scope>NUCLEOTIDE SEQUENCE [LARGE SCALE GENOMIC DNA]</scope>
    <source>
        <strain evidence="2">CCUG 73951</strain>
    </source>
</reference>
<dbReference type="Proteomes" id="UP001596494">
    <property type="component" value="Unassembled WGS sequence"/>
</dbReference>
<protein>
    <submittedName>
        <fullName evidence="1">Uncharacterized protein</fullName>
    </submittedName>
</protein>
<proteinExistence type="predicted"/>
<dbReference type="EMBL" id="JBHTBY010000006">
    <property type="protein sequence ID" value="MFC7320746.1"/>
    <property type="molecule type" value="Genomic_DNA"/>
</dbReference>
<accession>A0ABW2K3X7</accession>
<dbReference type="RefSeq" id="WP_289214745.1">
    <property type="nucleotide sequence ID" value="NZ_JAPVRC010000001.1"/>
</dbReference>
<organism evidence="1 2">
    <name type="scientific">Halobacillus campisalis</name>
    <dbReference type="NCBI Taxonomy" id="435909"/>
    <lineage>
        <taxon>Bacteria</taxon>
        <taxon>Bacillati</taxon>
        <taxon>Bacillota</taxon>
        <taxon>Bacilli</taxon>
        <taxon>Bacillales</taxon>
        <taxon>Bacillaceae</taxon>
        <taxon>Halobacillus</taxon>
    </lineage>
</organism>
<evidence type="ECO:0000313" key="2">
    <source>
        <dbReference type="Proteomes" id="UP001596494"/>
    </source>
</evidence>
<keyword evidence="2" id="KW-1185">Reference proteome</keyword>
<sequence length="145" mass="17590">MKPIYFSKSLMKTEIRKDYRKAVTHMKFLDARGQCNREEVSMCSSVVIYEDQNGQQYFEIRYAEYIQQKVFERFAIEEDDVVSILALAYLIKYPEYKYRKKILIKEEELMLVFEDLNMPAIYDLYHKIENAEEVEVDSFRHYHLI</sequence>
<gene>
    <name evidence="1" type="ORF">ACFQMN_07615</name>
</gene>
<comment type="caution">
    <text evidence="1">The sequence shown here is derived from an EMBL/GenBank/DDBJ whole genome shotgun (WGS) entry which is preliminary data.</text>
</comment>
<evidence type="ECO:0000313" key="1">
    <source>
        <dbReference type="EMBL" id="MFC7320746.1"/>
    </source>
</evidence>